<sequence>MEEMKNENKAPQDQMKEHQERVNKIPGAPKLLLKRDAGRFVEQPYSDSAALHVKPKTFKMTPYLKIYEGNDLVKEQVSSILLKKFSETLTGGELTWYSQLPAHSIETFEEMADKFVMAHAGAKKAEERVNDIFDIKQYPREGLRDFLAFFNQVRMTLPNVSEGIEVAAFQNGLNRNDEDDLNGPTHLLTSVQAESRKDRRSDIKIDPATSWPNRESHLPYVRTTVVSSPRHEEGPPRSRTWTHPNEREIVYALEKLGLKVKWPQRMRSDTNTKKSDALCEFHQEQGHKTKDCITLRQEVVNMLRQGHLKELLSDRGRTNFARGREQHQGPLKPSSPARTIHLIIGGGDDASINSIPT</sequence>
<feature type="compositionally biased region" description="Basic and acidic residues" evidence="1">
    <location>
        <begin position="1"/>
        <end position="23"/>
    </location>
</feature>
<proteinExistence type="predicted"/>
<gene>
    <name evidence="3" type="primary">LOC107830967</name>
</gene>
<dbReference type="KEGG" id="nta:107830967"/>
<dbReference type="Pfam" id="PF03732">
    <property type="entry name" value="Retrotrans_gag"/>
    <property type="match status" value="1"/>
</dbReference>
<dbReference type="PANTHER" id="PTHR33223">
    <property type="entry name" value="CCHC-TYPE DOMAIN-CONTAINING PROTEIN"/>
    <property type="match status" value="1"/>
</dbReference>
<dbReference type="OrthoDB" id="1748993at2759"/>
<dbReference type="PANTHER" id="PTHR33223:SF11">
    <property type="entry name" value="ELEMENT PROTEIN, PUTATIVE-RELATED"/>
    <property type="match status" value="1"/>
</dbReference>
<feature type="region of interest" description="Disordered" evidence="1">
    <location>
        <begin position="190"/>
        <end position="216"/>
    </location>
</feature>
<dbReference type="RefSeq" id="XP_016514154.1">
    <property type="nucleotide sequence ID" value="XM_016658668.1"/>
</dbReference>
<organism evidence="3">
    <name type="scientific">Nicotiana tabacum</name>
    <name type="common">Common tobacco</name>
    <dbReference type="NCBI Taxonomy" id="4097"/>
    <lineage>
        <taxon>Eukaryota</taxon>
        <taxon>Viridiplantae</taxon>
        <taxon>Streptophyta</taxon>
        <taxon>Embryophyta</taxon>
        <taxon>Tracheophyta</taxon>
        <taxon>Spermatophyta</taxon>
        <taxon>Magnoliopsida</taxon>
        <taxon>eudicotyledons</taxon>
        <taxon>Gunneridae</taxon>
        <taxon>Pentapetalae</taxon>
        <taxon>asterids</taxon>
        <taxon>lamiids</taxon>
        <taxon>Solanales</taxon>
        <taxon>Solanaceae</taxon>
        <taxon>Nicotianoideae</taxon>
        <taxon>Nicotianeae</taxon>
        <taxon>Nicotiana</taxon>
    </lineage>
</organism>
<protein>
    <recommendedName>
        <fullName evidence="2">Retrotransposon gag domain-containing protein</fullName>
    </recommendedName>
</protein>
<dbReference type="OMA" id="THPNERE"/>
<feature type="region of interest" description="Disordered" evidence="1">
    <location>
        <begin position="1"/>
        <end position="28"/>
    </location>
</feature>
<dbReference type="InterPro" id="IPR005162">
    <property type="entry name" value="Retrotrans_gag_dom"/>
</dbReference>
<reference evidence="3" key="1">
    <citation type="submission" date="2025-08" db="UniProtKB">
        <authorList>
            <consortium name="RefSeq"/>
        </authorList>
    </citation>
    <scope>IDENTIFICATION</scope>
</reference>
<feature type="domain" description="Retrotransposon gag" evidence="2">
    <location>
        <begin position="85"/>
        <end position="175"/>
    </location>
</feature>
<evidence type="ECO:0000259" key="2">
    <source>
        <dbReference type="Pfam" id="PF03732"/>
    </source>
</evidence>
<evidence type="ECO:0000256" key="1">
    <source>
        <dbReference type="SAM" id="MobiDB-lite"/>
    </source>
</evidence>
<feature type="compositionally biased region" description="Basic and acidic residues" evidence="1">
    <location>
        <begin position="194"/>
        <end position="205"/>
    </location>
</feature>
<accession>A0A1S4DLV4</accession>
<name>A0A1S4DLV4_TOBAC</name>
<dbReference type="PaxDb" id="4097-A0A1S4DLV4"/>
<dbReference type="AlphaFoldDB" id="A0A1S4DLV4"/>
<evidence type="ECO:0000313" key="3">
    <source>
        <dbReference type="RefSeq" id="XP_016514154.1"/>
    </source>
</evidence>